<evidence type="ECO:0000259" key="7">
    <source>
        <dbReference type="Pfam" id="PF13324"/>
    </source>
</evidence>
<feature type="domain" description="Cyclin-D1-binding protein 1-like C-terminal" evidence="8">
    <location>
        <begin position="221"/>
        <end position="311"/>
    </location>
</feature>
<dbReference type="Pfam" id="PF20936">
    <property type="entry name" value="GCIP_C"/>
    <property type="match status" value="1"/>
</dbReference>
<comment type="similarity">
    <text evidence="3">Belongs to the CCNDBP1 family.</text>
</comment>
<evidence type="ECO:0000259" key="8">
    <source>
        <dbReference type="Pfam" id="PF20936"/>
    </source>
</evidence>
<comment type="caution">
    <text evidence="9">The sequence shown here is derived from an EMBL/GenBank/DDBJ whole genome shotgun (WGS) entry which is preliminary data.</text>
</comment>
<evidence type="ECO:0000256" key="5">
    <source>
        <dbReference type="ARBA" id="ARBA00023242"/>
    </source>
</evidence>
<evidence type="ECO:0000256" key="6">
    <source>
        <dbReference type="ARBA" id="ARBA00023306"/>
    </source>
</evidence>
<gene>
    <name evidence="9" type="primary">ccndbp1</name>
    <name evidence="9" type="ORF">CEXT_380611</name>
</gene>
<dbReference type="Gene3D" id="1.20.1420.10">
    <property type="entry name" value="Talin, central domain"/>
    <property type="match status" value="1"/>
</dbReference>
<dbReference type="PANTHER" id="PTHR15492:SF1">
    <property type="entry name" value="CYCLIN-D1-BINDING PROTEIN 1"/>
    <property type="match status" value="1"/>
</dbReference>
<evidence type="ECO:0000256" key="1">
    <source>
        <dbReference type="ARBA" id="ARBA00004123"/>
    </source>
</evidence>
<dbReference type="PANTHER" id="PTHR15492">
    <property type="entry name" value="CYCLIN D1-BINDING PROTEIN 1"/>
    <property type="match status" value="1"/>
</dbReference>
<dbReference type="EMBL" id="BPLR01020435">
    <property type="protein sequence ID" value="GIX78719.1"/>
    <property type="molecule type" value="Genomic_DNA"/>
</dbReference>
<keyword evidence="5" id="KW-0539">Nucleus</keyword>
<name>A0AAV4N5M8_CAEEX</name>
<dbReference type="Gene3D" id="1.20.1410.10">
    <property type="entry name" value="I/LWEQ domain"/>
    <property type="match status" value="1"/>
</dbReference>
<evidence type="ECO:0000256" key="2">
    <source>
        <dbReference type="ARBA" id="ARBA00004496"/>
    </source>
</evidence>
<evidence type="ECO:0000256" key="3">
    <source>
        <dbReference type="ARBA" id="ARBA00008940"/>
    </source>
</evidence>
<evidence type="ECO:0000313" key="10">
    <source>
        <dbReference type="Proteomes" id="UP001054945"/>
    </source>
</evidence>
<dbReference type="GO" id="GO:0005634">
    <property type="term" value="C:nucleus"/>
    <property type="evidence" value="ECO:0007669"/>
    <property type="project" value="UniProtKB-SubCell"/>
</dbReference>
<comment type="subcellular location">
    <subcellularLocation>
        <location evidence="2">Cytoplasm</location>
    </subcellularLocation>
    <subcellularLocation>
        <location evidence="1">Nucleus</location>
    </subcellularLocation>
</comment>
<reference evidence="9 10" key="1">
    <citation type="submission" date="2021-06" db="EMBL/GenBank/DDBJ databases">
        <title>Caerostris extrusa draft genome.</title>
        <authorList>
            <person name="Kono N."/>
            <person name="Arakawa K."/>
        </authorList>
    </citation>
    <scope>NUCLEOTIDE SEQUENCE [LARGE SCALE GENOMIC DNA]</scope>
</reference>
<evidence type="ECO:0000256" key="4">
    <source>
        <dbReference type="ARBA" id="ARBA00022490"/>
    </source>
</evidence>
<keyword evidence="6" id="KW-0131">Cell cycle</keyword>
<feature type="domain" description="Cyclin-D1-binding protein 1-like N-terminal" evidence="7">
    <location>
        <begin position="50"/>
        <end position="196"/>
    </location>
</feature>
<dbReference type="Pfam" id="PF13324">
    <property type="entry name" value="GCIP_N"/>
    <property type="match status" value="1"/>
</dbReference>
<keyword evidence="4" id="KW-0963">Cytoplasm</keyword>
<dbReference type="InterPro" id="IPR049318">
    <property type="entry name" value="GCIP_C"/>
</dbReference>
<dbReference type="GO" id="GO:0005737">
    <property type="term" value="C:cytoplasm"/>
    <property type="evidence" value="ECO:0007669"/>
    <property type="project" value="UniProtKB-SubCell"/>
</dbReference>
<organism evidence="9 10">
    <name type="scientific">Caerostris extrusa</name>
    <name type="common">Bark spider</name>
    <name type="synonym">Caerostris bankana</name>
    <dbReference type="NCBI Taxonomy" id="172846"/>
    <lineage>
        <taxon>Eukaryota</taxon>
        <taxon>Metazoa</taxon>
        <taxon>Ecdysozoa</taxon>
        <taxon>Arthropoda</taxon>
        <taxon>Chelicerata</taxon>
        <taxon>Arachnida</taxon>
        <taxon>Araneae</taxon>
        <taxon>Araneomorphae</taxon>
        <taxon>Entelegynae</taxon>
        <taxon>Araneoidea</taxon>
        <taxon>Araneidae</taxon>
        <taxon>Caerostris</taxon>
    </lineage>
</organism>
<accession>A0AAV4N5M8</accession>
<sequence>MASVNRDIPSILECFENSLDLARQQLLENTPERDSANFDLNRFWTNFSGAIKLVSHEATKFCMAFDEEAISSSKACQSLIDKVEKTCIALLAVFTTLPKAKGKVFYKNVHTYTLDILQGMKNLCSAIRNQSSTRLQIVGEIWEKCQAVEQLPSSIFKCDFNFLQSSLDNRDAVLVIFRDQHDMVQDASQELVESLENEDVGPPFELTLVEPLNGLQIPPTEGWSSSDRNVLLPCSGLVKALKACIKKTMQAISERGDGSNEACINELDTIVEIVKSSSSIADDFVLSLYPPMNHSAVREQATLVRNLSKDILSSVKNSHFSTAVDDRWIEFLEKAVDHNWVRISDMALAD</sequence>
<dbReference type="InterPro" id="IPR049317">
    <property type="entry name" value="GCIP-like_N"/>
</dbReference>
<evidence type="ECO:0000313" key="9">
    <source>
        <dbReference type="EMBL" id="GIX78719.1"/>
    </source>
</evidence>
<keyword evidence="10" id="KW-1185">Reference proteome</keyword>
<dbReference type="Proteomes" id="UP001054945">
    <property type="component" value="Unassembled WGS sequence"/>
</dbReference>
<proteinExistence type="inferred from homology"/>
<protein>
    <submittedName>
        <fullName evidence="9">Cyclin-D1-binding protein 1</fullName>
    </submittedName>
</protein>
<dbReference type="AlphaFoldDB" id="A0AAV4N5M8"/>
<dbReference type="InterPro" id="IPR026907">
    <property type="entry name" value="GCIP-like"/>
</dbReference>